<keyword evidence="2" id="KW-1185">Reference proteome</keyword>
<proteinExistence type="predicted"/>
<protein>
    <submittedName>
        <fullName evidence="1">Uncharacterized protein</fullName>
    </submittedName>
</protein>
<evidence type="ECO:0000313" key="2">
    <source>
        <dbReference type="Proteomes" id="UP001381693"/>
    </source>
</evidence>
<reference evidence="1 2" key="1">
    <citation type="submission" date="2023-11" db="EMBL/GenBank/DDBJ databases">
        <title>Halocaridina rubra genome assembly.</title>
        <authorList>
            <person name="Smith C."/>
        </authorList>
    </citation>
    <scope>NUCLEOTIDE SEQUENCE [LARGE SCALE GENOMIC DNA]</scope>
    <source>
        <strain evidence="1">EP-1</strain>
        <tissue evidence="1">Whole</tissue>
    </source>
</reference>
<evidence type="ECO:0000313" key="1">
    <source>
        <dbReference type="EMBL" id="KAK7086804.1"/>
    </source>
</evidence>
<sequence length="76" mass="8556">MSCPSILFQSPCHVYIDPLGYSEVILTHRGYECSAIYLTNGRKYKQMVEDGQNYGECQIKAAKIKDSHANLVLIDS</sequence>
<gene>
    <name evidence="1" type="ORF">SK128_004094</name>
</gene>
<feature type="non-terminal residue" evidence="1">
    <location>
        <position position="76"/>
    </location>
</feature>
<accession>A0AAN9AHA1</accession>
<name>A0AAN9AHA1_HALRR</name>
<dbReference type="Proteomes" id="UP001381693">
    <property type="component" value="Unassembled WGS sequence"/>
</dbReference>
<dbReference type="AlphaFoldDB" id="A0AAN9AHA1"/>
<organism evidence="1 2">
    <name type="scientific">Halocaridina rubra</name>
    <name type="common">Hawaiian red shrimp</name>
    <dbReference type="NCBI Taxonomy" id="373956"/>
    <lineage>
        <taxon>Eukaryota</taxon>
        <taxon>Metazoa</taxon>
        <taxon>Ecdysozoa</taxon>
        <taxon>Arthropoda</taxon>
        <taxon>Crustacea</taxon>
        <taxon>Multicrustacea</taxon>
        <taxon>Malacostraca</taxon>
        <taxon>Eumalacostraca</taxon>
        <taxon>Eucarida</taxon>
        <taxon>Decapoda</taxon>
        <taxon>Pleocyemata</taxon>
        <taxon>Caridea</taxon>
        <taxon>Atyoidea</taxon>
        <taxon>Atyidae</taxon>
        <taxon>Halocaridina</taxon>
    </lineage>
</organism>
<dbReference type="EMBL" id="JAXCGZ010000075">
    <property type="protein sequence ID" value="KAK7086804.1"/>
    <property type="molecule type" value="Genomic_DNA"/>
</dbReference>
<comment type="caution">
    <text evidence="1">The sequence shown here is derived from an EMBL/GenBank/DDBJ whole genome shotgun (WGS) entry which is preliminary data.</text>
</comment>